<dbReference type="InterPro" id="IPR013320">
    <property type="entry name" value="ConA-like_dom_sf"/>
</dbReference>
<proteinExistence type="predicted"/>
<dbReference type="EMBL" id="PRDL01000001">
    <property type="protein sequence ID" value="MBE8715976.1"/>
    <property type="molecule type" value="Genomic_DNA"/>
</dbReference>
<dbReference type="PROSITE" id="PS51257">
    <property type="entry name" value="PROKAR_LIPOPROTEIN"/>
    <property type="match status" value="1"/>
</dbReference>
<protein>
    <submittedName>
        <fullName evidence="2">DUF1961 family protein</fullName>
    </submittedName>
</protein>
<dbReference type="RefSeq" id="WP_193906725.1">
    <property type="nucleotide sequence ID" value="NZ_PRDL01000001.1"/>
</dbReference>
<sequence length="266" mass="29757">MSFRFLRVFFASAICCSALVACSPDTESPPKTALENTVQAQEQIPAAGDVLYAATFADQQSATGWRMEGNAVVEFRDGWMEMYSPDKSTHHVFWGPKDFPDNFVATWQVQNLAIESGLLIVFFAAQGENGEDIFDPALPVRDGTFDQYTEGKIKSYHLSYYANVAHEPGRSHVNLRKNNTFSLLQSGGEGIPTESVDIHNIRLIKQGAHIRLWVDDRKAIDYVDNQPIVDGVDTGAAFGSGKIGLRQMQWSHFRYRNFEVRALANE</sequence>
<dbReference type="SUPFAM" id="SSF49899">
    <property type="entry name" value="Concanavalin A-like lectins/glucanases"/>
    <property type="match status" value="1"/>
</dbReference>
<dbReference type="Proteomes" id="UP000652567">
    <property type="component" value="Unassembled WGS sequence"/>
</dbReference>
<feature type="chain" id="PRO_5037656849" evidence="1">
    <location>
        <begin position="21"/>
        <end position="266"/>
    </location>
</feature>
<evidence type="ECO:0000256" key="1">
    <source>
        <dbReference type="SAM" id="SignalP"/>
    </source>
</evidence>
<reference evidence="2" key="1">
    <citation type="submission" date="2018-07" db="EMBL/GenBank/DDBJ databases">
        <title>Genome assembly of strain Ka43.</title>
        <authorList>
            <person name="Kukolya J."/>
            <person name="Nagy I."/>
            <person name="Horvath B."/>
            <person name="Toth A."/>
        </authorList>
    </citation>
    <scope>NUCLEOTIDE SEQUENCE</scope>
    <source>
        <strain evidence="2">KB43</strain>
    </source>
</reference>
<organism evidence="2 3">
    <name type="scientific">Cellvibrio polysaccharolyticus</name>
    <dbReference type="NCBI Taxonomy" id="2082724"/>
    <lineage>
        <taxon>Bacteria</taxon>
        <taxon>Pseudomonadati</taxon>
        <taxon>Pseudomonadota</taxon>
        <taxon>Gammaproteobacteria</taxon>
        <taxon>Cellvibrionales</taxon>
        <taxon>Cellvibrionaceae</taxon>
        <taxon>Cellvibrio</taxon>
    </lineage>
</organism>
<dbReference type="Gene3D" id="2.60.120.200">
    <property type="match status" value="1"/>
</dbReference>
<gene>
    <name evidence="2" type="ORF">C4F51_02095</name>
</gene>
<keyword evidence="3" id="KW-1185">Reference proteome</keyword>
<dbReference type="AlphaFoldDB" id="A0A928YS28"/>
<evidence type="ECO:0000313" key="2">
    <source>
        <dbReference type="EMBL" id="MBE8715976.1"/>
    </source>
</evidence>
<name>A0A928YS28_9GAMM</name>
<accession>A0A928YS28</accession>
<evidence type="ECO:0000313" key="3">
    <source>
        <dbReference type="Proteomes" id="UP000652567"/>
    </source>
</evidence>
<keyword evidence="1" id="KW-0732">Signal</keyword>
<dbReference type="Pfam" id="PF09224">
    <property type="entry name" value="DUF1961"/>
    <property type="match status" value="1"/>
</dbReference>
<dbReference type="InterPro" id="IPR015305">
    <property type="entry name" value="DUF1961"/>
</dbReference>
<comment type="caution">
    <text evidence="2">The sequence shown here is derived from an EMBL/GenBank/DDBJ whole genome shotgun (WGS) entry which is preliminary data.</text>
</comment>
<feature type="signal peptide" evidence="1">
    <location>
        <begin position="1"/>
        <end position="20"/>
    </location>
</feature>